<evidence type="ECO:0000313" key="6">
    <source>
        <dbReference type="Proteomes" id="UP000184603"/>
    </source>
</evidence>
<dbReference type="SMART" id="SM00882">
    <property type="entry name" value="CoA_trans"/>
    <property type="match status" value="2"/>
</dbReference>
<dbReference type="STRING" id="1121416.SAMN02745220_04066"/>
<evidence type="ECO:0000313" key="5">
    <source>
        <dbReference type="EMBL" id="SHO51562.1"/>
    </source>
</evidence>
<dbReference type="Gene3D" id="3.40.1080.10">
    <property type="entry name" value="Glutaconate Coenzyme A-transferase"/>
    <property type="match status" value="2"/>
</dbReference>
<protein>
    <submittedName>
        <fullName evidence="5">Propionate CoA-transferase</fullName>
    </submittedName>
</protein>
<evidence type="ECO:0000256" key="4">
    <source>
        <dbReference type="PIRSR" id="PIRSR000858-1"/>
    </source>
</evidence>
<dbReference type="SUPFAM" id="SSF100950">
    <property type="entry name" value="NagB/RpiA/CoA transferase-like"/>
    <property type="match status" value="2"/>
</dbReference>
<feature type="active site" description="5-glutamyl coenzyme A thioester intermediate" evidence="4">
    <location>
        <position position="335"/>
    </location>
</feature>
<dbReference type="PANTHER" id="PTHR43293">
    <property type="entry name" value="ACETATE COA-TRANSFERASE YDIF"/>
    <property type="match status" value="1"/>
</dbReference>
<dbReference type="InterPro" id="IPR037171">
    <property type="entry name" value="NagB/RpiA_transferase-like"/>
</dbReference>
<organism evidence="5 6">
    <name type="scientific">Desulfopila aestuarii DSM 18488</name>
    <dbReference type="NCBI Taxonomy" id="1121416"/>
    <lineage>
        <taxon>Bacteria</taxon>
        <taxon>Pseudomonadati</taxon>
        <taxon>Thermodesulfobacteriota</taxon>
        <taxon>Desulfobulbia</taxon>
        <taxon>Desulfobulbales</taxon>
        <taxon>Desulfocapsaceae</taxon>
        <taxon>Desulfopila</taxon>
    </lineage>
</organism>
<dbReference type="PIRSF" id="PIRSF000858">
    <property type="entry name" value="SCOT-t"/>
    <property type="match status" value="1"/>
</dbReference>
<sequence>MGSAGLRKKKSGCVTKIVTAEEAVRLIPDGATITTGGFCGAGFAEHIAIEIKKQFLEYGRPCDLTLVYCAGQGDFKTRGLGHLGEEGLVGKIIAAHFGASPLLSRFAIEGKIPAYNFPQGVMSQMFRDIAAHKPRTISKVGLHTFVDPRLEGGKVNHLAAESLVEVMVIDGEEYLAYKTFPIDVAILRGTTADEDGNITMEREALTLESQAQAMAARNSGGLVIVQVEQIVQRGTLNAKHVKIPGIMVDAMVVASSEHHWQTYTERYNPSFSGEAKVPMAQISPLTMSPRKIIARRAALELQAGDVVNLGIGMPEGIASVANEEGILGKLTLTAEPGIIGGMPASGLSFGASYNPQAIIDQPSQFDFYHGGGLDCTFLGLAQADREGNLNVSKFGPKLAGAGGFIDISQNAGKVVFAGTFTAGGLDVAIEDGKIAILQEGRSQKFIEAVEQVTFSGRYAVERAQYVLFITERCVFELTREGLKLIEIAPGVDLQRDILDQMGFIPVLNGTVKIMDQRIFQPEPMRLSEDFCCM</sequence>
<dbReference type="RefSeq" id="WP_073615495.1">
    <property type="nucleotide sequence ID" value="NZ_FRFE01000026.1"/>
</dbReference>
<comment type="similarity">
    <text evidence="1 3">Belongs to the 3-oxoacid CoA-transferase family.</text>
</comment>
<dbReference type="EMBL" id="FRFE01000026">
    <property type="protein sequence ID" value="SHO51562.1"/>
    <property type="molecule type" value="Genomic_DNA"/>
</dbReference>
<dbReference type="AlphaFoldDB" id="A0A1M7YFZ8"/>
<evidence type="ECO:0000256" key="1">
    <source>
        <dbReference type="ARBA" id="ARBA00007154"/>
    </source>
</evidence>
<dbReference type="GO" id="GO:0008410">
    <property type="term" value="F:CoA-transferase activity"/>
    <property type="evidence" value="ECO:0007669"/>
    <property type="project" value="InterPro"/>
</dbReference>
<dbReference type="InterPro" id="IPR004165">
    <property type="entry name" value="CoA_trans_fam_I"/>
</dbReference>
<dbReference type="GO" id="GO:0046952">
    <property type="term" value="P:ketone body catabolic process"/>
    <property type="evidence" value="ECO:0007669"/>
    <property type="project" value="InterPro"/>
</dbReference>
<proteinExistence type="inferred from homology"/>
<keyword evidence="6" id="KW-1185">Reference proteome</keyword>
<dbReference type="Pfam" id="PF01144">
    <property type="entry name" value="CoA_trans"/>
    <property type="match status" value="1"/>
</dbReference>
<accession>A0A1M7YFZ8</accession>
<name>A0A1M7YFZ8_9BACT</name>
<evidence type="ECO:0000256" key="3">
    <source>
        <dbReference type="PIRNR" id="PIRNR000858"/>
    </source>
</evidence>
<gene>
    <name evidence="5" type="ORF">SAMN02745220_04066</name>
</gene>
<dbReference type="Proteomes" id="UP000184603">
    <property type="component" value="Unassembled WGS sequence"/>
</dbReference>
<keyword evidence="2 3" id="KW-0808">Transferase</keyword>
<reference evidence="5 6" key="1">
    <citation type="submission" date="2016-12" db="EMBL/GenBank/DDBJ databases">
        <authorList>
            <person name="Song W.-J."/>
            <person name="Kurnit D.M."/>
        </authorList>
    </citation>
    <scope>NUCLEOTIDE SEQUENCE [LARGE SCALE GENOMIC DNA]</scope>
    <source>
        <strain evidence="5 6">DSM 18488</strain>
    </source>
</reference>
<dbReference type="InterPro" id="IPR014388">
    <property type="entry name" value="3-oxoacid_CoA-transferase"/>
</dbReference>
<evidence type="ECO:0000256" key="2">
    <source>
        <dbReference type="ARBA" id="ARBA00022679"/>
    </source>
</evidence>
<dbReference type="OrthoDB" id="9805230at2"/>
<dbReference type="PANTHER" id="PTHR43293:SF1">
    <property type="entry name" value="ACETATE COA-TRANSFERASE YDIF"/>
    <property type="match status" value="1"/>
</dbReference>